<dbReference type="GO" id="GO:0008781">
    <property type="term" value="F:N-acylneuraminate cytidylyltransferase activity"/>
    <property type="evidence" value="ECO:0007669"/>
    <property type="project" value="TreeGrafter"/>
</dbReference>
<dbReference type="Gene3D" id="3.90.550.10">
    <property type="entry name" value="Spore Coat Polysaccharide Biosynthesis Protein SpsA, Chain A"/>
    <property type="match status" value="1"/>
</dbReference>
<evidence type="ECO:0008006" key="2">
    <source>
        <dbReference type="Google" id="ProtNLM"/>
    </source>
</evidence>
<sequence length="211" mass="23387">MAYTIASCRRCALIDRVIVSTDSAEYAEIAMSYGAEAPFIRPEELAKCDSPDIEFIVHALDWLADEEREPSTVVHMRPTTPFRDPDVVSRGITAFVESEDASALRSVHEMSESAYKTLEMSPEGWLAPLGMVERALDTANLARQGFPTTYVANGYVDVLSVRFIRSTGLMHGDRVMAFLTPPAVEVDTEMDFQLLEYCVANDPSLVSPVKE</sequence>
<organism evidence="1">
    <name type="scientific">marine metagenome</name>
    <dbReference type="NCBI Taxonomy" id="408172"/>
    <lineage>
        <taxon>unclassified sequences</taxon>
        <taxon>metagenomes</taxon>
        <taxon>ecological metagenomes</taxon>
    </lineage>
</organism>
<gene>
    <name evidence="1" type="ORF">METZ01_LOCUS287788</name>
</gene>
<dbReference type="EMBL" id="UINC01086458">
    <property type="protein sequence ID" value="SVC34934.1"/>
    <property type="molecule type" value="Genomic_DNA"/>
</dbReference>
<proteinExistence type="predicted"/>
<dbReference type="PANTHER" id="PTHR21485:SF6">
    <property type="entry name" value="N-ACYLNEURAMINATE CYTIDYLYLTRANSFERASE-RELATED"/>
    <property type="match status" value="1"/>
</dbReference>
<dbReference type="SUPFAM" id="SSF53448">
    <property type="entry name" value="Nucleotide-diphospho-sugar transferases"/>
    <property type="match status" value="1"/>
</dbReference>
<name>A0A382LDI1_9ZZZZ</name>
<reference evidence="1" key="1">
    <citation type="submission" date="2018-05" db="EMBL/GenBank/DDBJ databases">
        <authorList>
            <person name="Lanie J.A."/>
            <person name="Ng W.-L."/>
            <person name="Kazmierczak K.M."/>
            <person name="Andrzejewski T.M."/>
            <person name="Davidsen T.M."/>
            <person name="Wayne K.J."/>
            <person name="Tettelin H."/>
            <person name="Glass J.I."/>
            <person name="Rusch D."/>
            <person name="Podicherti R."/>
            <person name="Tsui H.-C.T."/>
            <person name="Winkler M.E."/>
        </authorList>
    </citation>
    <scope>NUCLEOTIDE SEQUENCE</scope>
</reference>
<dbReference type="Pfam" id="PF02348">
    <property type="entry name" value="CTP_transf_3"/>
    <property type="match status" value="1"/>
</dbReference>
<dbReference type="InterPro" id="IPR029044">
    <property type="entry name" value="Nucleotide-diphossugar_trans"/>
</dbReference>
<accession>A0A382LDI1</accession>
<evidence type="ECO:0000313" key="1">
    <source>
        <dbReference type="EMBL" id="SVC34934.1"/>
    </source>
</evidence>
<dbReference type="InterPro" id="IPR003329">
    <property type="entry name" value="Cytidylyl_trans"/>
</dbReference>
<dbReference type="AlphaFoldDB" id="A0A382LDI1"/>
<dbReference type="PANTHER" id="PTHR21485">
    <property type="entry name" value="HAD SUPERFAMILY MEMBERS CMAS AND KDSC"/>
    <property type="match status" value="1"/>
</dbReference>
<dbReference type="InterPro" id="IPR050793">
    <property type="entry name" value="CMP-NeuNAc_synthase"/>
</dbReference>
<protein>
    <recommendedName>
        <fullName evidence="2">Acylneuraminate cytidylyltransferase</fullName>
    </recommendedName>
</protein>